<gene>
    <name evidence="1" type="ORF">G7Y89_g7115</name>
</gene>
<dbReference type="PANTHER" id="PTHR38792">
    <property type="entry name" value="BNR/ASP-BOX REPEAT DOMAIN PROTEIN (AFU_ORTHOLOGUE AFUA_7G06430)-RELATED"/>
    <property type="match status" value="1"/>
</dbReference>
<dbReference type="EMBL" id="JAAMPI010000485">
    <property type="protein sequence ID" value="KAF4631021.1"/>
    <property type="molecule type" value="Genomic_DNA"/>
</dbReference>
<comment type="caution">
    <text evidence="1">The sequence shown here is derived from an EMBL/GenBank/DDBJ whole genome shotgun (WGS) entry which is preliminary data.</text>
</comment>
<proteinExistence type="predicted"/>
<reference evidence="1 2" key="1">
    <citation type="submission" date="2020-03" db="EMBL/GenBank/DDBJ databases">
        <title>Draft Genome Sequence of Cudoniella acicularis.</title>
        <authorList>
            <person name="Buettner E."/>
            <person name="Kellner H."/>
        </authorList>
    </citation>
    <scope>NUCLEOTIDE SEQUENCE [LARGE SCALE GENOMIC DNA]</scope>
    <source>
        <strain evidence="1 2">DSM 108380</strain>
    </source>
</reference>
<dbReference type="PANTHER" id="PTHR38792:SF3">
    <property type="entry name" value="BNR_ASP-BOX REPEAT DOMAIN PROTEIN (AFU_ORTHOLOGUE AFUA_7G06430)-RELATED"/>
    <property type="match status" value="1"/>
</dbReference>
<organism evidence="1 2">
    <name type="scientific">Cudoniella acicularis</name>
    <dbReference type="NCBI Taxonomy" id="354080"/>
    <lineage>
        <taxon>Eukaryota</taxon>
        <taxon>Fungi</taxon>
        <taxon>Dikarya</taxon>
        <taxon>Ascomycota</taxon>
        <taxon>Pezizomycotina</taxon>
        <taxon>Leotiomycetes</taxon>
        <taxon>Helotiales</taxon>
        <taxon>Tricladiaceae</taxon>
        <taxon>Cudoniella</taxon>
    </lineage>
</organism>
<protein>
    <recommendedName>
        <fullName evidence="3">Sialidase domain-containing protein</fullName>
    </recommendedName>
</protein>
<evidence type="ECO:0000313" key="2">
    <source>
        <dbReference type="Proteomes" id="UP000566819"/>
    </source>
</evidence>
<accession>A0A8H4RKQ4</accession>
<name>A0A8H4RKQ4_9HELO</name>
<dbReference type="CDD" id="cd15482">
    <property type="entry name" value="Sialidase_non-viral"/>
    <property type="match status" value="1"/>
</dbReference>
<dbReference type="AlphaFoldDB" id="A0A8H4RKQ4"/>
<keyword evidence="2" id="KW-1185">Reference proteome</keyword>
<dbReference type="SUPFAM" id="SSF50939">
    <property type="entry name" value="Sialidases"/>
    <property type="match status" value="1"/>
</dbReference>
<evidence type="ECO:0008006" key="3">
    <source>
        <dbReference type="Google" id="ProtNLM"/>
    </source>
</evidence>
<dbReference type="OrthoDB" id="2739686at2759"/>
<sequence>MLTVSPNNKKMEEFACSSDLCHMGHGTYPRATRLNDGSLLGTHTALQNGENVIVTTRSTDEGLNWRGFGEVIRGVGDIDNPFVIQLQNGIVLCAFRNHSKNSDGGYVHFRITICVSEDGGRCWKYLSTAEESSHSEKGLWEPFMRLAKDGSLQLYYSRENGCHDQDSIQRISHDGGATWGEVIAFSGYGIIARDGMLGLVEFGNQLVAVFETDEEGPMHIKSVISPDDGKTWAHRQLIYRAPRGVAAAPQIANCGGVLIAGTLGE</sequence>
<dbReference type="InterPro" id="IPR036278">
    <property type="entry name" value="Sialidase_sf"/>
</dbReference>
<dbReference type="Gene3D" id="2.120.10.10">
    <property type="match status" value="1"/>
</dbReference>
<evidence type="ECO:0000313" key="1">
    <source>
        <dbReference type="EMBL" id="KAF4631021.1"/>
    </source>
</evidence>
<dbReference type="Proteomes" id="UP000566819">
    <property type="component" value="Unassembled WGS sequence"/>
</dbReference>